<accession>A0A432WRZ2</accession>
<dbReference type="EMBL" id="PIPM01000001">
    <property type="protein sequence ID" value="RUO36544.1"/>
    <property type="molecule type" value="Genomic_DNA"/>
</dbReference>
<dbReference type="AlphaFoldDB" id="A0A432WRZ2"/>
<sequence>MARISFPWLRPLWKQLAQSIKQDTLPHGIGIEAKPERGSDHLIEQMIRMLLCQKPVSHDELPRACGVCKQCLLVKAGSHPDVIRIEPEPGKQLGVDMVRSLSQFVQKTAAQGGNKVVVIRDAERMTPASANSLLKTLEEPPAQTFIILSTHRFSLLLPTIRSRLMMVTIPRPSHDEIRDWFFVHGEGAKLKEQDLDHAIERPLTVLQEIKSGQSYSISLDAVFNEQLPTARDQDEAVRIVDSLLKALHQAQRTLAIPSQDPIFQSGSLSSFELKRAIDSCYQAGIVLKREVLLPGMNAPVLLQRWIDYCHHQLTPYVNIK</sequence>
<evidence type="ECO:0000256" key="2">
    <source>
        <dbReference type="ARBA" id="ARBA00022932"/>
    </source>
</evidence>
<organism evidence="4 5">
    <name type="scientific">Aliidiomarina sanyensis</name>
    <dbReference type="NCBI Taxonomy" id="1249555"/>
    <lineage>
        <taxon>Bacteria</taxon>
        <taxon>Pseudomonadati</taxon>
        <taxon>Pseudomonadota</taxon>
        <taxon>Gammaproteobacteria</taxon>
        <taxon>Alteromonadales</taxon>
        <taxon>Idiomarinaceae</taxon>
        <taxon>Aliidiomarina</taxon>
    </lineage>
</organism>
<dbReference type="PANTHER" id="PTHR11669">
    <property type="entry name" value="REPLICATION FACTOR C / DNA POLYMERASE III GAMMA-TAU SUBUNIT"/>
    <property type="match status" value="1"/>
</dbReference>
<keyword evidence="2" id="KW-0239">DNA-directed DNA polymerase</keyword>
<dbReference type="Gene3D" id="3.40.50.300">
    <property type="entry name" value="P-loop containing nucleotide triphosphate hydrolases"/>
    <property type="match status" value="1"/>
</dbReference>
<dbReference type="EC" id="2.7.7.7" evidence="1"/>
<comment type="catalytic activity">
    <reaction evidence="3">
        <text>DNA(n) + a 2'-deoxyribonucleoside 5'-triphosphate = DNA(n+1) + diphosphate</text>
        <dbReference type="Rhea" id="RHEA:22508"/>
        <dbReference type="Rhea" id="RHEA-COMP:17339"/>
        <dbReference type="Rhea" id="RHEA-COMP:17340"/>
        <dbReference type="ChEBI" id="CHEBI:33019"/>
        <dbReference type="ChEBI" id="CHEBI:61560"/>
        <dbReference type="ChEBI" id="CHEBI:173112"/>
        <dbReference type="EC" id="2.7.7.7"/>
    </reaction>
</comment>
<comment type="caution">
    <text evidence="4">The sequence shown here is derived from an EMBL/GenBank/DDBJ whole genome shotgun (WGS) entry which is preliminary data.</text>
</comment>
<keyword evidence="5" id="KW-1185">Reference proteome</keyword>
<dbReference type="PANTHER" id="PTHR11669:SF8">
    <property type="entry name" value="DNA POLYMERASE III SUBUNIT DELTA"/>
    <property type="match status" value="1"/>
</dbReference>
<evidence type="ECO:0000256" key="1">
    <source>
        <dbReference type="ARBA" id="ARBA00012417"/>
    </source>
</evidence>
<evidence type="ECO:0000256" key="3">
    <source>
        <dbReference type="ARBA" id="ARBA00049244"/>
    </source>
</evidence>
<proteinExistence type="predicted"/>
<dbReference type="GO" id="GO:0003887">
    <property type="term" value="F:DNA-directed DNA polymerase activity"/>
    <property type="evidence" value="ECO:0007669"/>
    <property type="project" value="UniProtKB-KW"/>
</dbReference>
<name>A0A432WRZ2_9GAMM</name>
<gene>
    <name evidence="4" type="ORF">CWE11_01645</name>
</gene>
<reference evidence="4 5" key="1">
    <citation type="journal article" date="2011" name="Front. Microbiol.">
        <title>Genomic signatures of strain selection and enhancement in Bacillus atrophaeus var. globigii, a historical biowarfare simulant.</title>
        <authorList>
            <person name="Gibbons H.S."/>
            <person name="Broomall S.M."/>
            <person name="McNew L.A."/>
            <person name="Daligault H."/>
            <person name="Chapman C."/>
            <person name="Bruce D."/>
            <person name="Karavis M."/>
            <person name="Krepps M."/>
            <person name="McGregor P.A."/>
            <person name="Hong C."/>
            <person name="Park K.H."/>
            <person name="Akmal A."/>
            <person name="Feldman A."/>
            <person name="Lin J.S."/>
            <person name="Chang W.E."/>
            <person name="Higgs B.W."/>
            <person name="Demirev P."/>
            <person name="Lindquist J."/>
            <person name="Liem A."/>
            <person name="Fochler E."/>
            <person name="Read T.D."/>
            <person name="Tapia R."/>
            <person name="Johnson S."/>
            <person name="Bishop-Lilly K.A."/>
            <person name="Detter C."/>
            <person name="Han C."/>
            <person name="Sozhamannan S."/>
            <person name="Rosenzweig C.N."/>
            <person name="Skowronski E.W."/>
        </authorList>
    </citation>
    <scope>NUCLEOTIDE SEQUENCE [LARGE SCALE GENOMIC DNA]</scope>
    <source>
        <strain evidence="4 5">GYP-17</strain>
    </source>
</reference>
<dbReference type="Proteomes" id="UP000288405">
    <property type="component" value="Unassembled WGS sequence"/>
</dbReference>
<dbReference type="GO" id="GO:0009360">
    <property type="term" value="C:DNA polymerase III complex"/>
    <property type="evidence" value="ECO:0007669"/>
    <property type="project" value="TreeGrafter"/>
</dbReference>
<dbReference type="OrthoDB" id="9811073at2"/>
<keyword evidence="2" id="KW-0548">Nucleotidyltransferase</keyword>
<keyword evidence="2" id="KW-0808">Transferase</keyword>
<dbReference type="RefSeq" id="WP_126775856.1">
    <property type="nucleotide sequence ID" value="NZ_PIPM01000001.1"/>
</dbReference>
<dbReference type="SUPFAM" id="SSF52540">
    <property type="entry name" value="P-loop containing nucleoside triphosphate hydrolases"/>
    <property type="match status" value="1"/>
</dbReference>
<dbReference type="GO" id="GO:0006261">
    <property type="term" value="P:DNA-templated DNA replication"/>
    <property type="evidence" value="ECO:0007669"/>
    <property type="project" value="TreeGrafter"/>
</dbReference>
<dbReference type="Pfam" id="PF13177">
    <property type="entry name" value="DNA_pol3_delta2"/>
    <property type="match status" value="1"/>
</dbReference>
<evidence type="ECO:0000313" key="4">
    <source>
        <dbReference type="EMBL" id="RUO36544.1"/>
    </source>
</evidence>
<protein>
    <recommendedName>
        <fullName evidence="1">DNA-directed DNA polymerase</fullName>
        <ecNumber evidence="1">2.7.7.7</ecNumber>
    </recommendedName>
</protein>
<dbReference type="InterPro" id="IPR050238">
    <property type="entry name" value="DNA_Rep/Repair_Clamp_Loader"/>
</dbReference>
<dbReference type="InterPro" id="IPR027417">
    <property type="entry name" value="P-loop_NTPase"/>
</dbReference>
<evidence type="ECO:0000313" key="5">
    <source>
        <dbReference type="Proteomes" id="UP000288405"/>
    </source>
</evidence>